<evidence type="ECO:0000256" key="7">
    <source>
        <dbReference type="ARBA" id="ARBA00022660"/>
    </source>
</evidence>
<accession>A0A0S2MRZ6</accession>
<evidence type="ECO:0000256" key="5">
    <source>
        <dbReference type="ARBA" id="ARBA00021008"/>
    </source>
</evidence>
<keyword evidence="8 18" id="KW-0812">Transmembrane</keyword>
<dbReference type="PANTHER" id="PTHR46552:SF1">
    <property type="entry name" value="NADH-UBIQUINONE OXIDOREDUCTASE CHAIN 2"/>
    <property type="match status" value="1"/>
</dbReference>
<keyword evidence="9 18" id="KW-0999">Mitochondrion inner membrane</keyword>
<evidence type="ECO:0000256" key="8">
    <source>
        <dbReference type="ARBA" id="ARBA00022692"/>
    </source>
</evidence>
<comment type="similarity">
    <text evidence="3 18">Belongs to the complex I subunit 2 family.</text>
</comment>
<comment type="catalytic activity">
    <reaction evidence="17 18">
        <text>a ubiquinone + NADH + 5 H(+)(in) = a ubiquinol + NAD(+) + 4 H(+)(out)</text>
        <dbReference type="Rhea" id="RHEA:29091"/>
        <dbReference type="Rhea" id="RHEA-COMP:9565"/>
        <dbReference type="Rhea" id="RHEA-COMP:9566"/>
        <dbReference type="ChEBI" id="CHEBI:15378"/>
        <dbReference type="ChEBI" id="CHEBI:16389"/>
        <dbReference type="ChEBI" id="CHEBI:17976"/>
        <dbReference type="ChEBI" id="CHEBI:57540"/>
        <dbReference type="ChEBI" id="CHEBI:57945"/>
        <dbReference type="EC" id="7.1.1.2"/>
    </reaction>
</comment>
<evidence type="ECO:0000259" key="19">
    <source>
        <dbReference type="Pfam" id="PF00361"/>
    </source>
</evidence>
<dbReference type="EMBL" id="JX412843">
    <property type="protein sequence ID" value="ALO77502.1"/>
    <property type="molecule type" value="Genomic_DNA"/>
</dbReference>
<feature type="transmembrane region" description="Helical" evidence="18">
    <location>
        <begin position="309"/>
        <end position="328"/>
    </location>
</feature>
<feature type="transmembrane region" description="Helical" evidence="18">
    <location>
        <begin position="7"/>
        <end position="28"/>
    </location>
</feature>
<evidence type="ECO:0000256" key="15">
    <source>
        <dbReference type="ARBA" id="ARBA00023128"/>
    </source>
</evidence>
<evidence type="ECO:0000256" key="3">
    <source>
        <dbReference type="ARBA" id="ARBA00007012"/>
    </source>
</evidence>
<evidence type="ECO:0000256" key="1">
    <source>
        <dbReference type="ARBA" id="ARBA00003257"/>
    </source>
</evidence>
<dbReference type="InterPro" id="IPR050175">
    <property type="entry name" value="Complex_I_Subunit_2"/>
</dbReference>
<evidence type="ECO:0000313" key="20">
    <source>
        <dbReference type="EMBL" id="ALO77502.1"/>
    </source>
</evidence>
<sequence>MKFWKILFLNILIMGTMISISSISWLSMWMGLEINLMAFIPLLINFKSIYSAESALKYFISQTLGSLILLFSMILNMIIFEYMIFSKSMILLINSALLLKMGAAPFHFWFPEIIEGLNWINILILLTWQKIAPMILLMYNLKLINFISTIIISSIIISTISSFNQISIRKILVFSSINHIGWMLSAMIFNQSIWLIYLMIYSLMTFLMIFMFYKMNCYFFNHLFLIFSKNKIIQILFFLNFFSLGGLPPFIGFFPKWITSNELMNNNFFIIFILIFFNLIMLYIYIRLMHNSILLKNYSIKNNFYSNNILLLISNLFFILLTPLIVSYF</sequence>
<dbReference type="PANTHER" id="PTHR46552">
    <property type="entry name" value="NADH-UBIQUINONE OXIDOREDUCTASE CHAIN 2"/>
    <property type="match status" value="1"/>
</dbReference>
<keyword evidence="14 18" id="KW-0830">Ubiquinone</keyword>
<evidence type="ECO:0000256" key="14">
    <source>
        <dbReference type="ARBA" id="ARBA00023075"/>
    </source>
</evidence>
<gene>
    <name evidence="20" type="primary">nad2</name>
</gene>
<geneLocation type="mitochondrion" evidence="20"/>
<dbReference type="PRINTS" id="PR01436">
    <property type="entry name" value="NADHDHGNASE2"/>
</dbReference>
<feature type="transmembrane region" description="Helical" evidence="18">
    <location>
        <begin position="233"/>
        <end position="255"/>
    </location>
</feature>
<feature type="transmembrane region" description="Helical" evidence="18">
    <location>
        <begin position="64"/>
        <end position="85"/>
    </location>
</feature>
<keyword evidence="15 18" id="KW-0496">Mitochondrion</keyword>
<keyword evidence="7 18" id="KW-0679">Respiratory chain</keyword>
<keyword evidence="13 18" id="KW-0520">NAD</keyword>
<dbReference type="AlphaFoldDB" id="A0A0S2MRZ6"/>
<organism evidence="20">
    <name type="scientific">Gloeosoma sp. GLO01</name>
    <dbReference type="NCBI Taxonomy" id="1205626"/>
    <lineage>
        <taxon>Eukaryota</taxon>
        <taxon>Metazoa</taxon>
        <taxon>Ecdysozoa</taxon>
        <taxon>Arthropoda</taxon>
        <taxon>Hexapoda</taxon>
        <taxon>Insecta</taxon>
        <taxon>Pterygota</taxon>
        <taxon>Neoptera</taxon>
        <taxon>Endopterygota</taxon>
        <taxon>Coleoptera</taxon>
        <taxon>Polyphaga</taxon>
        <taxon>Cucujiformia</taxon>
        <taxon>Coccinelloidea</taxon>
        <taxon>Corylophidae</taxon>
        <taxon>Gloeosoma</taxon>
    </lineage>
</organism>
<comment type="function">
    <text evidence="18">Core subunit of the mitochondrial membrane respiratory chain NADH dehydrogenase (Complex I) which catalyzes electron transfer from NADH through the respiratory chain, using ubiquinone as an electron acceptor. Essential for the catalytic activity and assembly of complex I.</text>
</comment>
<dbReference type="EC" id="7.1.1.2" evidence="4 18"/>
<evidence type="ECO:0000256" key="10">
    <source>
        <dbReference type="ARBA" id="ARBA00022967"/>
    </source>
</evidence>
<reference evidence="20" key="1">
    <citation type="submission" date="2012-06" db="EMBL/GenBank/DDBJ databases">
        <title>Mitogenomics of the Coleoptera under dense taxon sampling.</title>
        <authorList>
            <person name="Timmermans M.J.T.N."/>
            <person name="Lim J."/>
            <person name="Dodsworth S."/>
            <person name="Haran J."/>
            <person name="Ahrens D."/>
            <person name="Bocak L."/>
            <person name="London A."/>
            <person name="Culverwell L."/>
            <person name="Vogler A.P."/>
        </authorList>
    </citation>
    <scope>NUCLEOTIDE SEQUENCE</scope>
</reference>
<keyword evidence="16 18" id="KW-0472">Membrane</keyword>
<name>A0A0S2MRZ6_9CUCU</name>
<feature type="transmembrane region" description="Helical" evidence="18">
    <location>
        <begin position="143"/>
        <end position="164"/>
    </location>
</feature>
<dbReference type="GO" id="GO:0006120">
    <property type="term" value="P:mitochondrial electron transport, NADH to ubiquinone"/>
    <property type="evidence" value="ECO:0007669"/>
    <property type="project" value="InterPro"/>
</dbReference>
<keyword evidence="10 18" id="KW-1278">Translocase</keyword>
<keyword evidence="12 18" id="KW-1133">Transmembrane helix</keyword>
<dbReference type="InterPro" id="IPR001750">
    <property type="entry name" value="ND/Mrp_TM"/>
</dbReference>
<dbReference type="GO" id="GO:0005743">
    <property type="term" value="C:mitochondrial inner membrane"/>
    <property type="evidence" value="ECO:0007669"/>
    <property type="project" value="UniProtKB-SubCell"/>
</dbReference>
<evidence type="ECO:0000256" key="12">
    <source>
        <dbReference type="ARBA" id="ARBA00022989"/>
    </source>
</evidence>
<evidence type="ECO:0000256" key="2">
    <source>
        <dbReference type="ARBA" id="ARBA00004448"/>
    </source>
</evidence>
<dbReference type="GO" id="GO:0008137">
    <property type="term" value="F:NADH dehydrogenase (ubiquinone) activity"/>
    <property type="evidence" value="ECO:0007669"/>
    <property type="project" value="UniProtKB-EC"/>
</dbReference>
<feature type="transmembrane region" description="Helical" evidence="18">
    <location>
        <begin position="267"/>
        <end position="288"/>
    </location>
</feature>
<proteinExistence type="inferred from homology"/>
<keyword evidence="11 18" id="KW-0249">Electron transport</keyword>
<dbReference type="InterPro" id="IPR003917">
    <property type="entry name" value="NADH_UbQ_OxRdtase_chain2"/>
</dbReference>
<feature type="transmembrane region" description="Helical" evidence="18">
    <location>
        <begin position="195"/>
        <end position="213"/>
    </location>
</feature>
<feature type="transmembrane region" description="Helical" evidence="18">
    <location>
        <begin position="34"/>
        <end position="52"/>
    </location>
</feature>
<evidence type="ECO:0000256" key="9">
    <source>
        <dbReference type="ARBA" id="ARBA00022792"/>
    </source>
</evidence>
<evidence type="ECO:0000256" key="17">
    <source>
        <dbReference type="ARBA" id="ARBA00049551"/>
    </source>
</evidence>
<comment type="subcellular location">
    <subcellularLocation>
        <location evidence="2 18">Mitochondrion inner membrane</location>
        <topology evidence="2 18">Multi-pass membrane protein</topology>
    </subcellularLocation>
</comment>
<evidence type="ECO:0000256" key="18">
    <source>
        <dbReference type="RuleBase" id="RU003403"/>
    </source>
</evidence>
<comment type="function">
    <text evidence="1">Core subunit of the mitochondrial membrane respiratory chain NADH dehydrogenase (Complex I) that is believed to belong to the minimal assembly required for catalysis. Complex I functions in the transfer of electrons from NADH to the respiratory chain. The immediate electron acceptor for the enzyme is believed to be ubiquinone.</text>
</comment>
<evidence type="ECO:0000256" key="13">
    <source>
        <dbReference type="ARBA" id="ARBA00023027"/>
    </source>
</evidence>
<evidence type="ECO:0000256" key="6">
    <source>
        <dbReference type="ARBA" id="ARBA00022448"/>
    </source>
</evidence>
<dbReference type="Pfam" id="PF00361">
    <property type="entry name" value="Proton_antipo_M"/>
    <property type="match status" value="1"/>
</dbReference>
<evidence type="ECO:0000256" key="11">
    <source>
        <dbReference type="ARBA" id="ARBA00022982"/>
    </source>
</evidence>
<keyword evidence="6" id="KW-0813">Transport</keyword>
<feature type="domain" description="NADH:quinone oxidoreductase/Mrp antiporter transmembrane" evidence="19">
    <location>
        <begin position="23"/>
        <end position="277"/>
    </location>
</feature>
<protein>
    <recommendedName>
        <fullName evidence="5 18">NADH-ubiquinone oxidoreductase chain 2</fullName>
        <ecNumber evidence="4 18">7.1.1.2</ecNumber>
    </recommendedName>
</protein>
<evidence type="ECO:0000256" key="4">
    <source>
        <dbReference type="ARBA" id="ARBA00012944"/>
    </source>
</evidence>
<evidence type="ECO:0000256" key="16">
    <source>
        <dbReference type="ARBA" id="ARBA00023136"/>
    </source>
</evidence>
<feature type="transmembrane region" description="Helical" evidence="18">
    <location>
        <begin position="117"/>
        <end position="137"/>
    </location>
</feature>